<name>A0A8D5ALB3_9GAMM</name>
<dbReference type="AlphaFoldDB" id="A0A8D5ALB3"/>
<accession>A0A8D5ALB3</accession>
<dbReference type="KEGG" id="moz:MoryE10_25320"/>
<dbReference type="Proteomes" id="UP000824988">
    <property type="component" value="Chromosome"/>
</dbReference>
<dbReference type="PANTHER" id="PTHR35601">
    <property type="entry name" value="TOXIN RELE"/>
    <property type="match status" value="1"/>
</dbReference>
<evidence type="ECO:0000256" key="1">
    <source>
        <dbReference type="ARBA" id="ARBA00006226"/>
    </source>
</evidence>
<organism evidence="2 3">
    <name type="scientific">Methylogaea oryzae</name>
    <dbReference type="NCBI Taxonomy" id="1295382"/>
    <lineage>
        <taxon>Bacteria</taxon>
        <taxon>Pseudomonadati</taxon>
        <taxon>Pseudomonadota</taxon>
        <taxon>Gammaproteobacteria</taxon>
        <taxon>Methylococcales</taxon>
        <taxon>Methylococcaceae</taxon>
        <taxon>Methylogaea</taxon>
    </lineage>
</organism>
<proteinExistence type="inferred from homology"/>
<protein>
    <recommendedName>
        <fullName evidence="4">Type II toxin-antitoxin system RelE/ParE family toxin</fullName>
    </recommendedName>
</protein>
<dbReference type="InterPro" id="IPR007712">
    <property type="entry name" value="RelE/ParE_toxin"/>
</dbReference>
<comment type="similarity">
    <text evidence="1">Belongs to the RelE toxin family.</text>
</comment>
<sequence>MAKDLRDIPPADVRRILARIEALQNDPRPAGAEKLSAQERYRLRQGNYRILYTVADAEVVVEVVKVGHRRDVYR</sequence>
<evidence type="ECO:0000313" key="2">
    <source>
        <dbReference type="EMBL" id="BBL71926.1"/>
    </source>
</evidence>
<gene>
    <name evidence="2" type="ORF">MoryE10_25320</name>
</gene>
<dbReference type="EMBL" id="AP019782">
    <property type="protein sequence ID" value="BBL71926.1"/>
    <property type="molecule type" value="Genomic_DNA"/>
</dbReference>
<evidence type="ECO:0000313" key="3">
    <source>
        <dbReference type="Proteomes" id="UP000824988"/>
    </source>
</evidence>
<keyword evidence="3" id="KW-1185">Reference proteome</keyword>
<dbReference type="PANTHER" id="PTHR35601:SF1">
    <property type="entry name" value="TOXIN RELE"/>
    <property type="match status" value="1"/>
</dbReference>
<reference evidence="2" key="1">
    <citation type="submission" date="2019-06" db="EMBL/GenBank/DDBJ databases">
        <title>Complete genome sequence of Methylogaea oryzae strain JCM16910.</title>
        <authorList>
            <person name="Asakawa S."/>
        </authorList>
    </citation>
    <scope>NUCLEOTIDE SEQUENCE</scope>
    <source>
        <strain evidence="2">E10</strain>
    </source>
</reference>
<dbReference type="Pfam" id="PF05016">
    <property type="entry name" value="ParE_toxin"/>
    <property type="match status" value="1"/>
</dbReference>
<evidence type="ECO:0008006" key="4">
    <source>
        <dbReference type="Google" id="ProtNLM"/>
    </source>
</evidence>